<evidence type="ECO:0000256" key="3">
    <source>
        <dbReference type="ARBA" id="ARBA00023172"/>
    </source>
</evidence>
<dbReference type="GeneID" id="26739048"/>
<dbReference type="RefSeq" id="WP_048073544.1">
    <property type="nucleotide sequence ID" value="NZ_JARVXG010000055.1"/>
</dbReference>
<evidence type="ECO:0000259" key="5">
    <source>
        <dbReference type="PROSITE" id="PS51898"/>
    </source>
</evidence>
<keyword evidence="2" id="KW-0238">DNA-binding</keyword>
<dbReference type="InterPro" id="IPR013762">
    <property type="entry name" value="Integrase-like_cat_sf"/>
</dbReference>
<dbReference type="Proteomes" id="UP000062768">
    <property type="component" value="Chromosome I"/>
</dbReference>
<evidence type="ECO:0000256" key="4">
    <source>
        <dbReference type="SAM" id="Coils"/>
    </source>
</evidence>
<dbReference type="InterPro" id="IPR002104">
    <property type="entry name" value="Integrase_catalytic"/>
</dbReference>
<keyword evidence="4" id="KW-0175">Coiled coil</keyword>
<name>A0A090I556_METFO</name>
<evidence type="ECO:0000256" key="2">
    <source>
        <dbReference type="ARBA" id="ARBA00023125"/>
    </source>
</evidence>
<dbReference type="GO" id="GO:0003677">
    <property type="term" value="F:DNA binding"/>
    <property type="evidence" value="ECO:0007669"/>
    <property type="project" value="UniProtKB-KW"/>
</dbReference>
<dbReference type="GO" id="GO:0015074">
    <property type="term" value="P:DNA integration"/>
    <property type="evidence" value="ECO:0007669"/>
    <property type="project" value="UniProtKB-KW"/>
</dbReference>
<dbReference type="AlphaFoldDB" id="A0A090I556"/>
<dbReference type="InterPro" id="IPR011010">
    <property type="entry name" value="DNA_brk_join_enz"/>
</dbReference>
<evidence type="ECO:0000313" key="7">
    <source>
        <dbReference type="EMBL" id="CEL24437.1"/>
    </source>
</evidence>
<accession>A0A090I556</accession>
<keyword evidence="8" id="KW-1185">Reference proteome</keyword>
<keyword evidence="1" id="KW-0229">DNA integration</keyword>
<reference evidence="6" key="1">
    <citation type="submission" date="2014-08" db="EMBL/GenBank/DDBJ databases">
        <authorList>
            <person name="Wibberg D."/>
        </authorList>
    </citation>
    <scope>NUCLEOTIDE SEQUENCE</scope>
</reference>
<dbReference type="GO" id="GO:0006310">
    <property type="term" value="P:DNA recombination"/>
    <property type="evidence" value="ECO:0007669"/>
    <property type="project" value="UniProtKB-KW"/>
</dbReference>
<dbReference type="InterPro" id="IPR050090">
    <property type="entry name" value="Tyrosine_recombinase_XerCD"/>
</dbReference>
<dbReference type="Pfam" id="PF00589">
    <property type="entry name" value="Phage_integrase"/>
    <property type="match status" value="1"/>
</dbReference>
<feature type="coiled-coil region" evidence="4">
    <location>
        <begin position="390"/>
        <end position="424"/>
    </location>
</feature>
<gene>
    <name evidence="6" type="ORF">DSM1535_2204</name>
    <name evidence="7" type="ORF">MB9_0794</name>
</gene>
<reference evidence="7" key="2">
    <citation type="submission" date="2014-09" db="EMBL/GenBank/DDBJ databases">
        <authorList>
            <person name="Bishop-Lilly K.A."/>
            <person name="Broomall S.M."/>
            <person name="Chain P.S."/>
            <person name="Chertkov O."/>
            <person name="Coyne S.R."/>
            <person name="Daligault H.E."/>
            <person name="Davenport K.W."/>
            <person name="Erkkila T."/>
            <person name="Frey K.G."/>
            <person name="Gibbons H.S."/>
            <person name="Gu W."/>
            <person name="Jaissle J."/>
            <person name="Johnson S.L."/>
            <person name="Koroleva G.I."/>
            <person name="Ladner J.T."/>
            <person name="Lo C.-C."/>
            <person name="Minogue T.D."/>
            <person name="Munk C."/>
            <person name="Palacios G.F."/>
            <person name="Redden C.L."/>
            <person name="Rosenzweig C.N."/>
            <person name="Scholz M.B."/>
            <person name="Teshima H."/>
            <person name="Xu Y."/>
        </authorList>
    </citation>
    <scope>NUCLEOTIDE SEQUENCE</scope>
    <source>
        <strain evidence="7">Mb9</strain>
    </source>
</reference>
<sequence>MNVEEETIFKEFCRDRSLAVGSVKLYRLALDKYTDFHGMSLEQLVNEAEDEEDNIPRLRKRTLIKRLSEFKEHLDNGKLSQNYVNHQLSLVRSFYGEFDIQLPKTRRRKTRSDRKEETIEDLPTMEEINKCLDKSNTAYKAIILLMLSSGMSRSEVASLTFKHFYDGIPLKRLPKNLGELIDKLENEENLIVYWRINRVKTGKRYFTFSSPEASDRILDYLTELHREYPDYNPQPEDTFFRPFNIPINPESVSQYFKRINKRAGLIKGKHGLTVRPHALRKLFATILEKNKFPHLYTRWLMGHSVDGTTASYFKADPEAVKQEYITILDHITTNKVEIKIVNQYEDLKQDVAEIKNESAFSIDLVSKLLNMTNIEVFKQEYPDLSPEELEIKYNEERAELIKQTQKLKEKMDKMENNIKIKDKIQ</sequence>
<dbReference type="Gene3D" id="1.10.443.10">
    <property type="entry name" value="Intergrase catalytic core"/>
    <property type="match status" value="1"/>
</dbReference>
<proteinExistence type="predicted"/>
<evidence type="ECO:0000313" key="6">
    <source>
        <dbReference type="EMBL" id="CEA14524.1"/>
    </source>
</evidence>
<dbReference type="EMBL" id="LN734822">
    <property type="protein sequence ID" value="CEL24437.1"/>
    <property type="molecule type" value="Genomic_DNA"/>
</dbReference>
<dbReference type="PANTHER" id="PTHR30349">
    <property type="entry name" value="PHAGE INTEGRASE-RELATED"/>
    <property type="match status" value="1"/>
</dbReference>
<dbReference type="PATRIC" id="fig|2162.10.peg.827"/>
<dbReference type="CDD" id="cd00397">
    <property type="entry name" value="DNA_BRE_C"/>
    <property type="match status" value="1"/>
</dbReference>
<dbReference type="PROSITE" id="PS51898">
    <property type="entry name" value="TYR_RECOMBINASE"/>
    <property type="match status" value="1"/>
</dbReference>
<evidence type="ECO:0000313" key="8">
    <source>
        <dbReference type="Proteomes" id="UP000062768"/>
    </source>
</evidence>
<dbReference type="EMBL" id="LN515531">
    <property type="protein sequence ID" value="CEA14524.1"/>
    <property type="molecule type" value="Genomic_DNA"/>
</dbReference>
<organism evidence="6">
    <name type="scientific">Methanobacterium formicicum</name>
    <dbReference type="NCBI Taxonomy" id="2162"/>
    <lineage>
        <taxon>Archaea</taxon>
        <taxon>Methanobacteriati</taxon>
        <taxon>Methanobacteriota</taxon>
        <taxon>Methanomada group</taxon>
        <taxon>Methanobacteria</taxon>
        <taxon>Methanobacteriales</taxon>
        <taxon>Methanobacteriaceae</taxon>
        <taxon>Methanobacterium</taxon>
    </lineage>
</organism>
<keyword evidence="3" id="KW-0233">DNA recombination</keyword>
<dbReference type="SUPFAM" id="SSF56349">
    <property type="entry name" value="DNA breaking-rejoining enzymes"/>
    <property type="match status" value="1"/>
</dbReference>
<dbReference type="PANTHER" id="PTHR30349:SF41">
    <property type="entry name" value="INTEGRASE_RECOMBINASE PROTEIN MJ0367-RELATED"/>
    <property type="match status" value="1"/>
</dbReference>
<dbReference type="KEGG" id="mfi:DSM1535_2204"/>
<evidence type="ECO:0000256" key="1">
    <source>
        <dbReference type="ARBA" id="ARBA00022908"/>
    </source>
</evidence>
<feature type="domain" description="Tyr recombinase" evidence="5">
    <location>
        <begin position="118"/>
        <end position="325"/>
    </location>
</feature>
<protein>
    <recommendedName>
        <fullName evidence="5">Tyr recombinase domain-containing protein</fullName>
    </recommendedName>
</protein>